<protein>
    <submittedName>
        <fullName evidence="2">Uncharacterized protein</fullName>
    </submittedName>
</protein>
<evidence type="ECO:0000313" key="2">
    <source>
        <dbReference type="EnsemblPlants" id="OMERI08G09580.1"/>
    </source>
</evidence>
<proteinExistence type="predicted"/>
<keyword evidence="3" id="KW-1185">Reference proteome</keyword>
<accession>A0A0E0EKI8</accession>
<reference evidence="2" key="2">
    <citation type="submission" date="2018-05" db="EMBL/GenBank/DDBJ databases">
        <title>OmerRS3 (Oryza meridionalis Reference Sequence Version 3).</title>
        <authorList>
            <person name="Zhang J."/>
            <person name="Kudrna D."/>
            <person name="Lee S."/>
            <person name="Talag J."/>
            <person name="Welchert J."/>
            <person name="Wing R.A."/>
        </authorList>
    </citation>
    <scope>NUCLEOTIDE SEQUENCE [LARGE SCALE GENOMIC DNA]</scope>
    <source>
        <strain evidence="2">cv. OR44</strain>
    </source>
</reference>
<feature type="compositionally biased region" description="Pro residues" evidence="1">
    <location>
        <begin position="25"/>
        <end position="34"/>
    </location>
</feature>
<reference evidence="2" key="1">
    <citation type="submission" date="2015-04" db="UniProtKB">
        <authorList>
            <consortium name="EnsemblPlants"/>
        </authorList>
    </citation>
    <scope>IDENTIFICATION</scope>
</reference>
<dbReference type="Gramene" id="OMERI08G09580.1">
    <property type="protein sequence ID" value="OMERI08G09580.1"/>
    <property type="gene ID" value="OMERI08G09580"/>
</dbReference>
<dbReference type="AlphaFoldDB" id="A0A0E0EKI8"/>
<sequence length="65" mass="6514">MGSIVLSGPVGECDPPFPGLLASPLRPPPAPPATSIPSPREQGPRRPAASSAGELPYLGTQSSPV</sequence>
<dbReference type="HOGENOM" id="CLU_2853592_0_0_1"/>
<dbReference type="EnsemblPlants" id="OMERI08G09580.1">
    <property type="protein sequence ID" value="OMERI08G09580.1"/>
    <property type="gene ID" value="OMERI08G09580"/>
</dbReference>
<evidence type="ECO:0000313" key="3">
    <source>
        <dbReference type="Proteomes" id="UP000008021"/>
    </source>
</evidence>
<feature type="region of interest" description="Disordered" evidence="1">
    <location>
        <begin position="1"/>
        <end position="65"/>
    </location>
</feature>
<dbReference type="Proteomes" id="UP000008021">
    <property type="component" value="Chromosome 8"/>
</dbReference>
<name>A0A0E0EKI8_9ORYZ</name>
<organism evidence="2">
    <name type="scientific">Oryza meridionalis</name>
    <dbReference type="NCBI Taxonomy" id="40149"/>
    <lineage>
        <taxon>Eukaryota</taxon>
        <taxon>Viridiplantae</taxon>
        <taxon>Streptophyta</taxon>
        <taxon>Embryophyta</taxon>
        <taxon>Tracheophyta</taxon>
        <taxon>Spermatophyta</taxon>
        <taxon>Magnoliopsida</taxon>
        <taxon>Liliopsida</taxon>
        <taxon>Poales</taxon>
        <taxon>Poaceae</taxon>
        <taxon>BOP clade</taxon>
        <taxon>Oryzoideae</taxon>
        <taxon>Oryzeae</taxon>
        <taxon>Oryzinae</taxon>
        <taxon>Oryza</taxon>
    </lineage>
</organism>
<evidence type="ECO:0000256" key="1">
    <source>
        <dbReference type="SAM" id="MobiDB-lite"/>
    </source>
</evidence>